<feature type="chain" id="PRO_5042246027" evidence="1">
    <location>
        <begin position="26"/>
        <end position="174"/>
    </location>
</feature>
<evidence type="ECO:0000256" key="1">
    <source>
        <dbReference type="SAM" id="SignalP"/>
    </source>
</evidence>
<keyword evidence="3" id="KW-1185">Reference proteome</keyword>
<keyword evidence="1" id="KW-0732">Signal</keyword>
<reference evidence="2 3" key="1">
    <citation type="submission" date="2022-05" db="EMBL/GenBank/DDBJ databases">
        <title>A multi-omics perspective on studying reproductive biology in Daphnia sinensis.</title>
        <authorList>
            <person name="Jia J."/>
        </authorList>
    </citation>
    <scope>NUCLEOTIDE SEQUENCE [LARGE SCALE GENOMIC DNA]</scope>
    <source>
        <strain evidence="2 3">WSL</strain>
    </source>
</reference>
<accession>A0AAD5LTK0</accession>
<dbReference type="EMBL" id="WJBH02000002">
    <property type="protein sequence ID" value="KAI9563748.1"/>
    <property type="molecule type" value="Genomic_DNA"/>
</dbReference>
<dbReference type="Proteomes" id="UP000820818">
    <property type="component" value="Linkage Group LG2"/>
</dbReference>
<protein>
    <submittedName>
        <fullName evidence="2">Uncharacterized protein</fullName>
    </submittedName>
</protein>
<dbReference type="AlphaFoldDB" id="A0AAD5LTK0"/>
<organism evidence="2 3">
    <name type="scientific">Daphnia sinensis</name>
    <dbReference type="NCBI Taxonomy" id="1820382"/>
    <lineage>
        <taxon>Eukaryota</taxon>
        <taxon>Metazoa</taxon>
        <taxon>Ecdysozoa</taxon>
        <taxon>Arthropoda</taxon>
        <taxon>Crustacea</taxon>
        <taxon>Branchiopoda</taxon>
        <taxon>Diplostraca</taxon>
        <taxon>Cladocera</taxon>
        <taxon>Anomopoda</taxon>
        <taxon>Daphniidae</taxon>
        <taxon>Daphnia</taxon>
        <taxon>Daphnia similis group</taxon>
    </lineage>
</organism>
<comment type="caution">
    <text evidence="2">The sequence shown here is derived from an EMBL/GenBank/DDBJ whole genome shotgun (WGS) entry which is preliminary data.</text>
</comment>
<evidence type="ECO:0000313" key="3">
    <source>
        <dbReference type="Proteomes" id="UP000820818"/>
    </source>
</evidence>
<gene>
    <name evidence="2" type="ORF">GHT06_011212</name>
</gene>
<feature type="signal peptide" evidence="1">
    <location>
        <begin position="1"/>
        <end position="25"/>
    </location>
</feature>
<sequence>MAATRLPLTFSLLIATSICLMGTKAEEQQVATQAIDLQDKLIDLTTFHPSLSLECLSTNIATDGLGPCKVATNAERGVINIHFSNEIQTAVIGIVADSQKHTRVKLICTEINQFVRLYTQSGEIKDTTDTPRIEVGYMQVIATVPDSNTSGGVGSDLAVKCSWVSYNHHTAAYP</sequence>
<evidence type="ECO:0000313" key="2">
    <source>
        <dbReference type="EMBL" id="KAI9563748.1"/>
    </source>
</evidence>
<proteinExistence type="predicted"/>
<name>A0AAD5LTK0_9CRUS</name>